<organism evidence="5 6">
    <name type="scientific">Pseudonocardia xinjiangensis</name>
    <dbReference type="NCBI Taxonomy" id="75289"/>
    <lineage>
        <taxon>Bacteria</taxon>
        <taxon>Bacillati</taxon>
        <taxon>Actinomycetota</taxon>
        <taxon>Actinomycetes</taxon>
        <taxon>Pseudonocardiales</taxon>
        <taxon>Pseudonocardiaceae</taxon>
        <taxon>Pseudonocardia</taxon>
    </lineage>
</organism>
<evidence type="ECO:0000313" key="6">
    <source>
        <dbReference type="Proteomes" id="UP001296706"/>
    </source>
</evidence>
<keyword evidence="3" id="KW-0804">Transcription</keyword>
<dbReference type="SMART" id="SM00342">
    <property type="entry name" value="HTH_ARAC"/>
    <property type="match status" value="1"/>
</dbReference>
<proteinExistence type="predicted"/>
<reference evidence="5 6" key="1">
    <citation type="submission" date="2020-04" db="EMBL/GenBank/DDBJ databases">
        <authorList>
            <person name="Klaysubun C."/>
            <person name="Duangmal K."/>
            <person name="Lipun K."/>
        </authorList>
    </citation>
    <scope>NUCLEOTIDE SEQUENCE [LARGE SCALE GENOMIC DNA]</scope>
    <source>
        <strain evidence="5 6">JCM 11839</strain>
    </source>
</reference>
<evidence type="ECO:0000259" key="4">
    <source>
        <dbReference type="PROSITE" id="PS01124"/>
    </source>
</evidence>
<keyword evidence="1" id="KW-0805">Transcription regulation</keyword>
<dbReference type="PANTHER" id="PTHR46796:SF6">
    <property type="entry name" value="ARAC SUBFAMILY"/>
    <property type="match status" value="1"/>
</dbReference>
<dbReference type="Gene3D" id="1.10.10.60">
    <property type="entry name" value="Homeodomain-like"/>
    <property type="match status" value="1"/>
</dbReference>
<dbReference type="Pfam" id="PF14525">
    <property type="entry name" value="AraC_binding_2"/>
    <property type="match status" value="1"/>
</dbReference>
<dbReference type="InterPro" id="IPR018060">
    <property type="entry name" value="HTH_AraC"/>
</dbReference>
<dbReference type="InterPro" id="IPR050204">
    <property type="entry name" value="AraC_XylS_family_regulators"/>
</dbReference>
<name>A0ABX1REM2_9PSEU</name>
<evidence type="ECO:0000256" key="3">
    <source>
        <dbReference type="ARBA" id="ARBA00023163"/>
    </source>
</evidence>
<dbReference type="Proteomes" id="UP001296706">
    <property type="component" value="Unassembled WGS sequence"/>
</dbReference>
<dbReference type="SUPFAM" id="SSF46689">
    <property type="entry name" value="Homeodomain-like"/>
    <property type="match status" value="1"/>
</dbReference>
<dbReference type="PROSITE" id="PS01124">
    <property type="entry name" value="HTH_ARAC_FAMILY_2"/>
    <property type="match status" value="1"/>
</dbReference>
<comment type="caution">
    <text evidence="5">The sequence shown here is derived from an EMBL/GenBank/DDBJ whole genome shotgun (WGS) entry which is preliminary data.</text>
</comment>
<accession>A0ABX1REM2</accession>
<keyword evidence="2" id="KW-0238">DNA-binding</keyword>
<dbReference type="InterPro" id="IPR018062">
    <property type="entry name" value="HTH_AraC-typ_CS"/>
</dbReference>
<protein>
    <submittedName>
        <fullName evidence="5">Helix-turn-helix domain-containing protein</fullName>
    </submittedName>
</protein>
<dbReference type="InterPro" id="IPR035418">
    <property type="entry name" value="AraC-bd_2"/>
</dbReference>
<dbReference type="EMBL" id="JAAXKY010000053">
    <property type="protein sequence ID" value="NMH78858.1"/>
    <property type="molecule type" value="Genomic_DNA"/>
</dbReference>
<evidence type="ECO:0000256" key="1">
    <source>
        <dbReference type="ARBA" id="ARBA00023015"/>
    </source>
</evidence>
<dbReference type="InterPro" id="IPR009057">
    <property type="entry name" value="Homeodomain-like_sf"/>
</dbReference>
<dbReference type="RefSeq" id="WP_169396926.1">
    <property type="nucleotide sequence ID" value="NZ_BAAAJH010000021.1"/>
</dbReference>
<dbReference type="PROSITE" id="PS00041">
    <property type="entry name" value="HTH_ARAC_FAMILY_1"/>
    <property type="match status" value="1"/>
</dbReference>
<feature type="domain" description="HTH araC/xylS-type" evidence="4">
    <location>
        <begin position="226"/>
        <end position="325"/>
    </location>
</feature>
<dbReference type="Pfam" id="PF12833">
    <property type="entry name" value="HTH_18"/>
    <property type="match status" value="1"/>
</dbReference>
<sequence length="331" mass="35361">MTAPEGDPTSGGAPGGWSTRGIRPSGAFAAYRDVISATFVPLSATPLRDHPFRASIDHTGGRDLQLSTVRADAHRIRRTSGLIDDADEAYLMATVQVAGRSRVQQDGREVELVPGSLVFCDSTRPFDFTFDDEFEQVVVQMPRTLLQARSGLSDRATRQATAVRLDPEGAVSVIAGFLSSLAAVSRQDAAGAAVLGDHALGLVGAALGTAAGTGPSEPDARELVRARVRDHLRTNFVDPRLDADVVARACHMSRRSLFRLFADSPLSLADELRRIRVDHAARLVRTRPSLSVADLAAASGFAGETQLYRAFRAVLGTTLTAYRAGTARQGR</sequence>
<evidence type="ECO:0000313" key="5">
    <source>
        <dbReference type="EMBL" id="NMH78858.1"/>
    </source>
</evidence>
<keyword evidence="6" id="KW-1185">Reference proteome</keyword>
<dbReference type="PANTHER" id="PTHR46796">
    <property type="entry name" value="HTH-TYPE TRANSCRIPTIONAL ACTIVATOR RHAS-RELATED"/>
    <property type="match status" value="1"/>
</dbReference>
<gene>
    <name evidence="5" type="ORF">HF577_17420</name>
</gene>
<evidence type="ECO:0000256" key="2">
    <source>
        <dbReference type="ARBA" id="ARBA00023125"/>
    </source>
</evidence>